<keyword evidence="2" id="KW-0805">Transcription regulation</keyword>
<keyword evidence="8" id="KW-1185">Reference proteome</keyword>
<proteinExistence type="predicted"/>
<comment type="caution">
    <text evidence="7">The sequence shown here is derived from an EMBL/GenBank/DDBJ whole genome shotgun (WGS) entry which is preliminary data.</text>
</comment>
<feature type="region of interest" description="Disordered" evidence="6">
    <location>
        <begin position="39"/>
        <end position="65"/>
    </location>
</feature>
<protein>
    <submittedName>
        <fullName evidence="7">Auxin response factor 8</fullName>
    </submittedName>
</protein>
<reference evidence="7" key="2">
    <citation type="submission" date="2023-06" db="EMBL/GenBank/DDBJ databases">
        <authorList>
            <person name="Ma L."/>
            <person name="Liu K.-W."/>
            <person name="Li Z."/>
            <person name="Hsiao Y.-Y."/>
            <person name="Qi Y."/>
            <person name="Fu T."/>
            <person name="Tang G."/>
            <person name="Zhang D."/>
            <person name="Sun W.-H."/>
            <person name="Liu D.-K."/>
            <person name="Li Y."/>
            <person name="Chen G.-Z."/>
            <person name="Liu X.-D."/>
            <person name="Liao X.-Y."/>
            <person name="Jiang Y.-T."/>
            <person name="Yu X."/>
            <person name="Hao Y."/>
            <person name="Huang J."/>
            <person name="Zhao X.-W."/>
            <person name="Ke S."/>
            <person name="Chen Y.-Y."/>
            <person name="Wu W.-L."/>
            <person name="Hsu J.-L."/>
            <person name="Lin Y.-F."/>
            <person name="Huang M.-D."/>
            <person name="Li C.-Y."/>
            <person name="Huang L."/>
            <person name="Wang Z.-W."/>
            <person name="Zhao X."/>
            <person name="Zhong W.-Y."/>
            <person name="Peng D.-H."/>
            <person name="Ahmad S."/>
            <person name="Lan S."/>
            <person name="Zhang J.-S."/>
            <person name="Tsai W.-C."/>
            <person name="Van De Peer Y."/>
            <person name="Liu Z.-J."/>
        </authorList>
    </citation>
    <scope>NUCLEOTIDE SEQUENCE</scope>
    <source>
        <strain evidence="7">CP</strain>
        <tissue evidence="7">Leaves</tissue>
    </source>
</reference>
<evidence type="ECO:0000256" key="5">
    <source>
        <dbReference type="ARBA" id="ARBA00023242"/>
    </source>
</evidence>
<feature type="compositionally biased region" description="Low complexity" evidence="6">
    <location>
        <begin position="54"/>
        <end position="65"/>
    </location>
</feature>
<keyword evidence="3" id="KW-0238">DNA-binding</keyword>
<dbReference type="GO" id="GO:0005634">
    <property type="term" value="C:nucleus"/>
    <property type="evidence" value="ECO:0007669"/>
    <property type="project" value="UniProtKB-SubCell"/>
</dbReference>
<dbReference type="Gene3D" id="2.40.330.10">
    <property type="entry name" value="DNA-binding pseudobarrel domain"/>
    <property type="match status" value="1"/>
</dbReference>
<dbReference type="PANTHER" id="PTHR31384">
    <property type="entry name" value="AUXIN RESPONSE FACTOR 4-RELATED"/>
    <property type="match status" value="1"/>
</dbReference>
<dbReference type="PANTHER" id="PTHR31384:SF94">
    <property type="entry name" value="AUXIN RESPONSE FACTOR 17"/>
    <property type="match status" value="1"/>
</dbReference>
<keyword evidence="4" id="KW-0804">Transcription</keyword>
<dbReference type="GO" id="GO:0003677">
    <property type="term" value="F:DNA binding"/>
    <property type="evidence" value="ECO:0007669"/>
    <property type="project" value="UniProtKB-KW"/>
</dbReference>
<sequence length="243" mass="27508">MSSPPIDPLIDPVMNEMGSFNYQWSPLIPVYETKKERWTRPSGWPAPAPPPTSPASVTPSSTSPSFISHHASSPIHLLSQFHAVPCQVASVRLLVDRDTDVVLSKSDANNGGAFTVPKSGAESIFPPLNKDVMPRMQTIVVRDLDGKRWEFTHVYRGEPLRHLLRAMNYVKEEHQFDCLAYIRKITTRNAFFRDPTSCFLKCIMPGWNMPWNTPSVMPKHLAPANVHPQVQMKWRVSSQMFSK</sequence>
<dbReference type="EMBL" id="JAUJYO010000008">
    <property type="protein sequence ID" value="KAK1311362.1"/>
    <property type="molecule type" value="Genomic_DNA"/>
</dbReference>
<dbReference type="InterPro" id="IPR044835">
    <property type="entry name" value="ARF_plant"/>
</dbReference>
<organism evidence="7 8">
    <name type="scientific">Acorus calamus</name>
    <name type="common">Sweet flag</name>
    <dbReference type="NCBI Taxonomy" id="4465"/>
    <lineage>
        <taxon>Eukaryota</taxon>
        <taxon>Viridiplantae</taxon>
        <taxon>Streptophyta</taxon>
        <taxon>Embryophyta</taxon>
        <taxon>Tracheophyta</taxon>
        <taxon>Spermatophyta</taxon>
        <taxon>Magnoliopsida</taxon>
        <taxon>Liliopsida</taxon>
        <taxon>Acoraceae</taxon>
        <taxon>Acorus</taxon>
    </lineage>
</organism>
<evidence type="ECO:0000256" key="1">
    <source>
        <dbReference type="ARBA" id="ARBA00004123"/>
    </source>
</evidence>
<keyword evidence="5" id="KW-0539">Nucleus</keyword>
<feature type="compositionally biased region" description="Pro residues" evidence="6">
    <location>
        <begin position="44"/>
        <end position="53"/>
    </location>
</feature>
<evidence type="ECO:0000256" key="3">
    <source>
        <dbReference type="ARBA" id="ARBA00023125"/>
    </source>
</evidence>
<evidence type="ECO:0000256" key="2">
    <source>
        <dbReference type="ARBA" id="ARBA00023015"/>
    </source>
</evidence>
<dbReference type="InterPro" id="IPR003340">
    <property type="entry name" value="B3_DNA-bd"/>
</dbReference>
<dbReference type="GO" id="GO:0006355">
    <property type="term" value="P:regulation of DNA-templated transcription"/>
    <property type="evidence" value="ECO:0007669"/>
    <property type="project" value="InterPro"/>
</dbReference>
<reference evidence="7" key="1">
    <citation type="journal article" date="2023" name="Nat. Commun.">
        <title>Diploid and tetraploid genomes of Acorus and the evolution of monocots.</title>
        <authorList>
            <person name="Ma L."/>
            <person name="Liu K.W."/>
            <person name="Li Z."/>
            <person name="Hsiao Y.Y."/>
            <person name="Qi Y."/>
            <person name="Fu T."/>
            <person name="Tang G.D."/>
            <person name="Zhang D."/>
            <person name="Sun W.H."/>
            <person name="Liu D.K."/>
            <person name="Li Y."/>
            <person name="Chen G.Z."/>
            <person name="Liu X.D."/>
            <person name="Liao X.Y."/>
            <person name="Jiang Y.T."/>
            <person name="Yu X."/>
            <person name="Hao Y."/>
            <person name="Huang J."/>
            <person name="Zhao X.W."/>
            <person name="Ke S."/>
            <person name="Chen Y.Y."/>
            <person name="Wu W.L."/>
            <person name="Hsu J.L."/>
            <person name="Lin Y.F."/>
            <person name="Huang M.D."/>
            <person name="Li C.Y."/>
            <person name="Huang L."/>
            <person name="Wang Z.W."/>
            <person name="Zhao X."/>
            <person name="Zhong W.Y."/>
            <person name="Peng D.H."/>
            <person name="Ahmad S."/>
            <person name="Lan S."/>
            <person name="Zhang J.S."/>
            <person name="Tsai W.C."/>
            <person name="Van de Peer Y."/>
            <person name="Liu Z.J."/>
        </authorList>
    </citation>
    <scope>NUCLEOTIDE SEQUENCE</scope>
    <source>
        <strain evidence="7">CP</strain>
    </source>
</reference>
<dbReference type="Proteomes" id="UP001180020">
    <property type="component" value="Unassembled WGS sequence"/>
</dbReference>
<evidence type="ECO:0000313" key="7">
    <source>
        <dbReference type="EMBL" id="KAK1311362.1"/>
    </source>
</evidence>
<dbReference type="InterPro" id="IPR015300">
    <property type="entry name" value="DNA-bd_pseudobarrel_sf"/>
</dbReference>
<evidence type="ECO:0000256" key="6">
    <source>
        <dbReference type="SAM" id="MobiDB-lite"/>
    </source>
</evidence>
<name>A0AAV9EH09_ACOCL</name>
<dbReference type="SUPFAM" id="SSF101936">
    <property type="entry name" value="DNA-binding pseudobarrel domain"/>
    <property type="match status" value="1"/>
</dbReference>
<dbReference type="GO" id="GO:0009725">
    <property type="term" value="P:response to hormone"/>
    <property type="evidence" value="ECO:0007669"/>
    <property type="project" value="InterPro"/>
</dbReference>
<dbReference type="AlphaFoldDB" id="A0AAV9EH09"/>
<gene>
    <name evidence="7" type="primary">ARF8</name>
    <name evidence="7" type="ORF">QJS10_CPA08g01672</name>
</gene>
<accession>A0AAV9EH09</accession>
<evidence type="ECO:0000256" key="4">
    <source>
        <dbReference type="ARBA" id="ARBA00023163"/>
    </source>
</evidence>
<evidence type="ECO:0000313" key="8">
    <source>
        <dbReference type="Proteomes" id="UP001180020"/>
    </source>
</evidence>
<comment type="subcellular location">
    <subcellularLocation>
        <location evidence="1">Nucleus</location>
    </subcellularLocation>
</comment>
<dbReference type="CDD" id="cd10017">
    <property type="entry name" value="B3_DNA"/>
    <property type="match status" value="1"/>
</dbReference>